<sequence>MRAARTAAKSWAAALPAVMLAAFAALCLGCGGTQATGSDLDLRLAREAYASGYFLEAETAYERYLQADPHGRHRLEAWTRLVEICSGVKGDPDKAVSLLETATLEYGSRPKENWALLFRLGELYEVRGQRQKAIEAWGRCLDTADGDAEKIVHVQMRMAVANRAIGKSDLAVDLLTQSIAQAEDQEVRARARYELAQTYALSWNWAKAKEILQKVLSEETTPAETKVMSAFLLAEAYEVEHNLPKARELLLSIKDSYPNPEVIVMRLSGLGQHNESPSVAKLQPGDADMQNAGSANVKRRRVSAK</sequence>
<feature type="signal peptide" evidence="2">
    <location>
        <begin position="1"/>
        <end position="24"/>
    </location>
</feature>
<evidence type="ECO:0000256" key="2">
    <source>
        <dbReference type="SAM" id="SignalP"/>
    </source>
</evidence>
<dbReference type="InterPro" id="IPR011990">
    <property type="entry name" value="TPR-like_helical_dom_sf"/>
</dbReference>
<reference evidence="3 4" key="1">
    <citation type="submission" date="2017-06" db="EMBL/GenBank/DDBJ databases">
        <authorList>
            <person name="Kim H.J."/>
            <person name="Triplett B.A."/>
        </authorList>
    </citation>
    <scope>NUCLEOTIDE SEQUENCE [LARGE SCALE GENOMIC DNA]</scope>
    <source>
        <strain evidence="3 4">DSM 13116</strain>
    </source>
</reference>
<evidence type="ECO:0000313" key="4">
    <source>
        <dbReference type="Proteomes" id="UP000198324"/>
    </source>
</evidence>
<accession>A0A238ZTC5</accession>
<proteinExistence type="predicted"/>
<feature type="region of interest" description="Disordered" evidence="1">
    <location>
        <begin position="275"/>
        <end position="305"/>
    </location>
</feature>
<dbReference type="Proteomes" id="UP000198324">
    <property type="component" value="Unassembled WGS sequence"/>
</dbReference>
<feature type="chain" id="PRO_5013235140" evidence="2">
    <location>
        <begin position="25"/>
        <end position="305"/>
    </location>
</feature>
<dbReference type="EMBL" id="FZOC01000003">
    <property type="protein sequence ID" value="SNR86392.1"/>
    <property type="molecule type" value="Genomic_DNA"/>
</dbReference>
<dbReference type="SUPFAM" id="SSF48452">
    <property type="entry name" value="TPR-like"/>
    <property type="match status" value="1"/>
</dbReference>
<evidence type="ECO:0000256" key="1">
    <source>
        <dbReference type="SAM" id="MobiDB-lite"/>
    </source>
</evidence>
<dbReference type="Gene3D" id="1.25.40.10">
    <property type="entry name" value="Tetratricopeptide repeat domain"/>
    <property type="match status" value="2"/>
</dbReference>
<keyword evidence="4" id="KW-1185">Reference proteome</keyword>
<name>A0A238ZTC5_9BACT</name>
<protein>
    <submittedName>
        <fullName evidence="3">Tetratricopeptide repeat-containing protein</fullName>
    </submittedName>
</protein>
<evidence type="ECO:0000313" key="3">
    <source>
        <dbReference type="EMBL" id="SNR86392.1"/>
    </source>
</evidence>
<organism evidence="3 4">
    <name type="scientific">Humidesulfovibrio mexicanus</name>
    <dbReference type="NCBI Taxonomy" id="147047"/>
    <lineage>
        <taxon>Bacteria</taxon>
        <taxon>Pseudomonadati</taxon>
        <taxon>Thermodesulfobacteriota</taxon>
        <taxon>Desulfovibrionia</taxon>
        <taxon>Desulfovibrionales</taxon>
        <taxon>Desulfovibrionaceae</taxon>
        <taxon>Humidesulfovibrio</taxon>
    </lineage>
</organism>
<dbReference type="AlphaFoldDB" id="A0A238ZTC5"/>
<keyword evidence="2" id="KW-0732">Signal</keyword>
<dbReference type="InterPro" id="IPR019734">
    <property type="entry name" value="TPR_rpt"/>
</dbReference>
<dbReference type="Pfam" id="PF13174">
    <property type="entry name" value="TPR_6"/>
    <property type="match status" value="1"/>
</dbReference>
<dbReference type="SMART" id="SM00028">
    <property type="entry name" value="TPR"/>
    <property type="match status" value="3"/>
</dbReference>
<gene>
    <name evidence="3" type="ORF">SAMN04488503_1578</name>
</gene>